<name>A0ABV7ICA4_9RHOB</name>
<evidence type="ECO:0000313" key="1">
    <source>
        <dbReference type="EMBL" id="MFC3166909.1"/>
    </source>
</evidence>
<dbReference type="Proteomes" id="UP001595557">
    <property type="component" value="Unassembled WGS sequence"/>
</dbReference>
<dbReference type="RefSeq" id="WP_336512282.1">
    <property type="nucleotide sequence ID" value="NZ_JAFNAW010000003.1"/>
</dbReference>
<accession>A0ABV7ICA4</accession>
<sequence length="97" mass="11126">MTDKDMKKLSLADVRALKNAGKLHIDPTPPEVDLPDDFWKHAERVERETKKSVHLRLEPEVFRFFQEETQGKGHIKRMQDVLAAYVKAKKTEGSPAA</sequence>
<organism evidence="1 2">
    <name type="scientific">Paracoccus fontiphilus</name>
    <dbReference type="NCBI Taxonomy" id="1815556"/>
    <lineage>
        <taxon>Bacteria</taxon>
        <taxon>Pseudomonadati</taxon>
        <taxon>Pseudomonadota</taxon>
        <taxon>Alphaproteobacteria</taxon>
        <taxon>Rhodobacterales</taxon>
        <taxon>Paracoccaceae</taxon>
        <taxon>Paracoccus</taxon>
    </lineage>
</organism>
<protein>
    <recommendedName>
        <fullName evidence="3">BrnA antitoxin of type II toxin-antitoxin system</fullName>
    </recommendedName>
</protein>
<evidence type="ECO:0008006" key="3">
    <source>
        <dbReference type="Google" id="ProtNLM"/>
    </source>
</evidence>
<gene>
    <name evidence="1" type="ORF">ACFOD7_02470</name>
</gene>
<comment type="caution">
    <text evidence="1">The sequence shown here is derived from an EMBL/GenBank/DDBJ whole genome shotgun (WGS) entry which is preliminary data.</text>
</comment>
<reference evidence="2" key="1">
    <citation type="journal article" date="2019" name="Int. J. Syst. Evol. Microbiol.">
        <title>The Global Catalogue of Microorganisms (GCM) 10K type strain sequencing project: providing services to taxonomists for standard genome sequencing and annotation.</title>
        <authorList>
            <consortium name="The Broad Institute Genomics Platform"/>
            <consortium name="The Broad Institute Genome Sequencing Center for Infectious Disease"/>
            <person name="Wu L."/>
            <person name="Ma J."/>
        </authorList>
    </citation>
    <scope>NUCLEOTIDE SEQUENCE [LARGE SCALE GENOMIC DNA]</scope>
    <source>
        <strain evidence="2">KCTC 52239</strain>
    </source>
</reference>
<evidence type="ECO:0000313" key="2">
    <source>
        <dbReference type="Proteomes" id="UP001595557"/>
    </source>
</evidence>
<dbReference type="EMBL" id="JBHRTE010000010">
    <property type="protein sequence ID" value="MFC3166909.1"/>
    <property type="molecule type" value="Genomic_DNA"/>
</dbReference>
<keyword evidence="2" id="KW-1185">Reference proteome</keyword>
<proteinExistence type="predicted"/>